<dbReference type="Proteomes" id="UP000050425">
    <property type="component" value="Unassembled WGS sequence"/>
</dbReference>
<sequence length="86" mass="10320">MCFQQVGQRIIRRRERDSLRANLIHDIGHERLQSWVVLNDDDLSANRQQSFPIYVQSIPLKSETPTEQTVRLHEFKRKFRVYHESA</sequence>
<organism evidence="1 2">
    <name type="scientific">Pseudomonas syringae pv. antirrhini</name>
    <dbReference type="NCBI Taxonomy" id="251702"/>
    <lineage>
        <taxon>Bacteria</taxon>
        <taxon>Pseudomonadati</taxon>
        <taxon>Pseudomonadota</taxon>
        <taxon>Gammaproteobacteria</taxon>
        <taxon>Pseudomonadales</taxon>
        <taxon>Pseudomonadaceae</taxon>
        <taxon>Pseudomonas</taxon>
    </lineage>
</organism>
<dbReference type="AlphaFoldDB" id="A0A0P9JXY3"/>
<protein>
    <submittedName>
        <fullName evidence="1">Uncharacterized protein</fullName>
    </submittedName>
</protein>
<dbReference type="EMBL" id="LJPT01000112">
    <property type="protein sequence ID" value="KPW47386.1"/>
    <property type="molecule type" value="Genomic_DNA"/>
</dbReference>
<comment type="caution">
    <text evidence="1">The sequence shown here is derived from an EMBL/GenBank/DDBJ whole genome shotgun (WGS) entry which is preliminary data.</text>
</comment>
<reference evidence="1 2" key="1">
    <citation type="submission" date="2015-09" db="EMBL/GenBank/DDBJ databases">
        <title>Genome announcement of multiple Pseudomonas syringae strains.</title>
        <authorList>
            <person name="Thakur S."/>
            <person name="Wang P.W."/>
            <person name="Gong Y."/>
            <person name="Weir B.S."/>
            <person name="Guttman D.S."/>
        </authorList>
    </citation>
    <scope>NUCLEOTIDE SEQUENCE [LARGE SCALE GENOMIC DNA]</scope>
    <source>
        <strain evidence="1 2">ICMP4303</strain>
    </source>
</reference>
<name>A0A0P9JXY3_9PSED</name>
<accession>A0A0P9JXY3</accession>
<evidence type="ECO:0000313" key="1">
    <source>
        <dbReference type="EMBL" id="KPW47386.1"/>
    </source>
</evidence>
<proteinExistence type="predicted"/>
<evidence type="ECO:0000313" key="2">
    <source>
        <dbReference type="Proteomes" id="UP000050425"/>
    </source>
</evidence>
<gene>
    <name evidence="1" type="ORF">ALO88_200088</name>
</gene>
<dbReference type="PATRIC" id="fig|251702.3.peg.4896"/>